<comment type="pathway">
    <text evidence="2">Cell wall biogenesis; lipoteichoic acid biosynthesis.</text>
</comment>
<dbReference type="Gene3D" id="3.40.720.10">
    <property type="entry name" value="Alkaline Phosphatase, subunit A"/>
    <property type="match status" value="1"/>
</dbReference>
<feature type="transmembrane region" description="Helical" evidence="9">
    <location>
        <begin position="12"/>
        <end position="29"/>
    </location>
</feature>
<keyword evidence="5 9" id="KW-0812">Transmembrane</keyword>
<feature type="transmembrane region" description="Helical" evidence="9">
    <location>
        <begin position="66"/>
        <end position="87"/>
    </location>
</feature>
<protein>
    <submittedName>
        <fullName evidence="11">LTA synthase family protein</fullName>
        <ecNumber evidence="11">2.7.8.-</ecNumber>
    </submittedName>
</protein>
<dbReference type="InterPro" id="IPR050448">
    <property type="entry name" value="OpgB/LTA_synthase_biosynth"/>
</dbReference>
<dbReference type="InterPro" id="IPR012160">
    <property type="entry name" value="LtaS-like"/>
</dbReference>
<evidence type="ECO:0000256" key="5">
    <source>
        <dbReference type="ARBA" id="ARBA00022692"/>
    </source>
</evidence>
<dbReference type="Proteomes" id="UP001596105">
    <property type="component" value="Unassembled WGS sequence"/>
</dbReference>
<dbReference type="GO" id="GO:0016740">
    <property type="term" value="F:transferase activity"/>
    <property type="evidence" value="ECO:0007669"/>
    <property type="project" value="UniProtKB-KW"/>
</dbReference>
<organism evidence="11 12">
    <name type="scientific">Cohnella suwonensis</name>
    <dbReference type="NCBI Taxonomy" id="696072"/>
    <lineage>
        <taxon>Bacteria</taxon>
        <taxon>Bacillati</taxon>
        <taxon>Bacillota</taxon>
        <taxon>Bacilli</taxon>
        <taxon>Bacillales</taxon>
        <taxon>Paenibacillaceae</taxon>
        <taxon>Cohnella</taxon>
    </lineage>
</organism>
<dbReference type="EC" id="2.7.8.-" evidence="11"/>
<evidence type="ECO:0000256" key="7">
    <source>
        <dbReference type="ARBA" id="ARBA00023136"/>
    </source>
</evidence>
<accession>A0ABW0M3Q1</accession>
<dbReference type="Pfam" id="PF00884">
    <property type="entry name" value="Sulfatase"/>
    <property type="match status" value="1"/>
</dbReference>
<keyword evidence="7 8" id="KW-0472">Membrane</keyword>
<evidence type="ECO:0000313" key="11">
    <source>
        <dbReference type="EMBL" id="MFC5471451.1"/>
    </source>
</evidence>
<evidence type="ECO:0000256" key="2">
    <source>
        <dbReference type="ARBA" id="ARBA00004936"/>
    </source>
</evidence>
<proteinExistence type="inferred from homology"/>
<keyword evidence="12" id="KW-1185">Reference proteome</keyword>
<dbReference type="PIRSF" id="PIRSF005091">
    <property type="entry name" value="Mmb_sulf_HI1246"/>
    <property type="match status" value="1"/>
</dbReference>
<evidence type="ECO:0000256" key="4">
    <source>
        <dbReference type="ARBA" id="ARBA00022475"/>
    </source>
</evidence>
<dbReference type="SUPFAM" id="SSF53649">
    <property type="entry name" value="Alkaline phosphatase-like"/>
    <property type="match status" value="1"/>
</dbReference>
<comment type="caution">
    <text evidence="11">The sequence shown here is derived from an EMBL/GenBank/DDBJ whole genome shotgun (WGS) entry which is preliminary data.</text>
</comment>
<feature type="transmembrane region" description="Helical" evidence="9">
    <location>
        <begin position="41"/>
        <end position="59"/>
    </location>
</feature>
<dbReference type="InterPro" id="IPR017850">
    <property type="entry name" value="Alkaline_phosphatase_core_sf"/>
</dbReference>
<feature type="domain" description="Sulfatase N-terminal" evidence="10">
    <location>
        <begin position="247"/>
        <end position="537"/>
    </location>
</feature>
<evidence type="ECO:0000313" key="12">
    <source>
        <dbReference type="Proteomes" id="UP001596105"/>
    </source>
</evidence>
<dbReference type="CDD" id="cd16015">
    <property type="entry name" value="LTA_synthase"/>
    <property type="match status" value="1"/>
</dbReference>
<reference evidence="12" key="1">
    <citation type="journal article" date="2019" name="Int. J. Syst. Evol. Microbiol.">
        <title>The Global Catalogue of Microorganisms (GCM) 10K type strain sequencing project: providing services to taxonomists for standard genome sequencing and annotation.</title>
        <authorList>
            <consortium name="The Broad Institute Genomics Platform"/>
            <consortium name="The Broad Institute Genome Sequencing Center for Infectious Disease"/>
            <person name="Wu L."/>
            <person name="Ma J."/>
        </authorList>
    </citation>
    <scope>NUCLEOTIDE SEQUENCE [LARGE SCALE GENOMIC DNA]</scope>
    <source>
        <strain evidence="12">CCUG 57113</strain>
    </source>
</reference>
<dbReference type="EMBL" id="JBHSMH010000101">
    <property type="protein sequence ID" value="MFC5471451.1"/>
    <property type="molecule type" value="Genomic_DNA"/>
</dbReference>
<dbReference type="PANTHER" id="PTHR47371:SF3">
    <property type="entry name" value="PHOSPHOGLYCEROL TRANSFERASE I"/>
    <property type="match status" value="1"/>
</dbReference>
<name>A0ABW0M3Q1_9BACL</name>
<comment type="subcellular location">
    <subcellularLocation>
        <location evidence="1">Cell membrane</location>
        <topology evidence="1">Multi-pass membrane protein</topology>
    </subcellularLocation>
</comment>
<evidence type="ECO:0000256" key="8">
    <source>
        <dbReference type="PIRNR" id="PIRNR005091"/>
    </source>
</evidence>
<dbReference type="Gene3D" id="3.30.1120.170">
    <property type="match status" value="1"/>
</dbReference>
<comment type="similarity">
    <text evidence="3 8">Belongs to the LTA synthase family.</text>
</comment>
<feature type="transmembrane region" description="Helical" evidence="9">
    <location>
        <begin position="121"/>
        <end position="139"/>
    </location>
</feature>
<dbReference type="PANTHER" id="PTHR47371">
    <property type="entry name" value="LIPOTEICHOIC ACID SYNTHASE"/>
    <property type="match status" value="1"/>
</dbReference>
<keyword evidence="6 9" id="KW-1133">Transmembrane helix</keyword>
<evidence type="ECO:0000256" key="3">
    <source>
        <dbReference type="ARBA" id="ARBA00009983"/>
    </source>
</evidence>
<gene>
    <name evidence="11" type="ORF">ACFPPD_22505</name>
</gene>
<evidence type="ECO:0000256" key="1">
    <source>
        <dbReference type="ARBA" id="ARBA00004651"/>
    </source>
</evidence>
<dbReference type="RefSeq" id="WP_209745638.1">
    <property type="nucleotide sequence ID" value="NZ_JBHSMH010000101.1"/>
</dbReference>
<evidence type="ECO:0000256" key="6">
    <source>
        <dbReference type="ARBA" id="ARBA00022989"/>
    </source>
</evidence>
<keyword evidence="11" id="KW-0808">Transferase</keyword>
<keyword evidence="4 8" id="KW-1003">Cell membrane</keyword>
<feature type="transmembrane region" description="Helical" evidence="9">
    <location>
        <begin position="151"/>
        <end position="171"/>
    </location>
</feature>
<dbReference type="InterPro" id="IPR000917">
    <property type="entry name" value="Sulfatase_N"/>
</dbReference>
<sequence length="629" mass="70140">MQSTSVPKGQRGLLFISMFALLLLKMVLFRSFIYDNVKLEGMRSDVVAVLAVVCLFEIVTSARWKALVFGIVNFAISLMLFASTVYFNYYSTVPIYTALNGAGQVGQVGDSVRASIEGTNYLLFIDLPILLLFFLYKRYKNGKFPASAQIAKRWQVAIVLTVSVVLSGFYIKTDKDIANELVLSENLGFLNYQITAAIKVNEGAGAVDKETIVSNVEQLQQEQAGLDKPKEDPTTLPTSMFGVAKGKNVIVVQLEAFQNFAVQLKVNGQEVTPVLNGLASSDFYFPHFFQQIGQGNTADAEFMSNTSIYPTGVEAMSAGYGDRVIPSTPRLLGKQGYVSNTFHVNDVTFWNRNQMYPALGFTKYYDKPSFTNDNFNGFGASDVELYRVGIEKLKALKDANQPFYAQFVTASSHHPFKIPKNLRKLDLPKSIEGTQLGDYLTALNYTDYAIGQLIQSLKDNGMWDNTVLVLYGDHFGLQPKDNDPDWVSEELGIKYEERVSRFNVPFFVHVPGQQGSVREVVGGQVDIMPTIANLLGVSLKDEGYTVFGNDLFNVEHNTIGMRYYMPTGSFINDDILFLPGKGFEDGKATDLKTLQPVADFSKYRKDYDYVLGLEKLSDQYVRSLPRATN</sequence>
<evidence type="ECO:0000256" key="9">
    <source>
        <dbReference type="SAM" id="Phobius"/>
    </source>
</evidence>
<evidence type="ECO:0000259" key="10">
    <source>
        <dbReference type="Pfam" id="PF00884"/>
    </source>
</evidence>